<protein>
    <submittedName>
        <fullName evidence="3">MerR family transcriptional regulator</fullName>
    </submittedName>
</protein>
<dbReference type="InterPro" id="IPR047057">
    <property type="entry name" value="MerR_fam"/>
</dbReference>
<evidence type="ECO:0000259" key="2">
    <source>
        <dbReference type="PROSITE" id="PS50937"/>
    </source>
</evidence>
<gene>
    <name evidence="3" type="ORF">E1161_22485</name>
</gene>
<dbReference type="GO" id="GO:0003677">
    <property type="term" value="F:DNA binding"/>
    <property type="evidence" value="ECO:0007669"/>
    <property type="project" value="UniProtKB-KW"/>
</dbReference>
<name>A0A4R4UBZ9_9PSEU</name>
<dbReference type="Proteomes" id="UP000294744">
    <property type="component" value="Unassembled WGS sequence"/>
</dbReference>
<reference evidence="3 4" key="1">
    <citation type="submission" date="2019-03" db="EMBL/GenBank/DDBJ databases">
        <title>Draft genome sequences of novel Actinobacteria.</title>
        <authorList>
            <person name="Sahin N."/>
            <person name="Ay H."/>
            <person name="Saygin H."/>
        </authorList>
    </citation>
    <scope>NUCLEOTIDE SEQUENCE [LARGE SCALE GENOMIC DNA]</scope>
    <source>
        <strain evidence="3 4">16K404</strain>
    </source>
</reference>
<dbReference type="SMART" id="SM00422">
    <property type="entry name" value="HTH_MERR"/>
    <property type="match status" value="1"/>
</dbReference>
<sequence>MVDYRIDDLARAAGTTVRNVRVYQDRELLPPPRKEGRTAIYSDAHLTRLKLIISMLERGYAFAQIKEMLGAWESGRSLGEVLGLEEAVADRTWAMEEPRSVTLGELREKFGSRITPSAIKRVIALGILERRGRGFVTTSPLLYDAAAEMVALGIPLDETLTIAENMLNKVDGLGDDLADLVRRHVVTRVTTVEEATPFYSDVIDRLRPLVFNALQAAAIRSAERLIPAVVGERMADVMAQGSVPEGSREAAKS</sequence>
<evidence type="ECO:0000313" key="3">
    <source>
        <dbReference type="EMBL" id="TDC88991.1"/>
    </source>
</evidence>
<dbReference type="PANTHER" id="PTHR30204:SF93">
    <property type="entry name" value="HTH MERR-TYPE DOMAIN-CONTAINING PROTEIN"/>
    <property type="match status" value="1"/>
</dbReference>
<organism evidence="3 4">
    <name type="scientific">Saccharopolyspora aridisoli</name>
    <dbReference type="NCBI Taxonomy" id="2530385"/>
    <lineage>
        <taxon>Bacteria</taxon>
        <taxon>Bacillati</taxon>
        <taxon>Actinomycetota</taxon>
        <taxon>Actinomycetes</taxon>
        <taxon>Pseudonocardiales</taxon>
        <taxon>Pseudonocardiaceae</taxon>
        <taxon>Saccharopolyspora</taxon>
    </lineage>
</organism>
<keyword evidence="1" id="KW-0238">DNA-binding</keyword>
<keyword evidence="4" id="KW-1185">Reference proteome</keyword>
<feature type="domain" description="HTH merR-type" evidence="2">
    <location>
        <begin position="1"/>
        <end position="71"/>
    </location>
</feature>
<dbReference type="Pfam" id="PF13411">
    <property type="entry name" value="MerR_1"/>
    <property type="match status" value="1"/>
</dbReference>
<evidence type="ECO:0000256" key="1">
    <source>
        <dbReference type="ARBA" id="ARBA00023125"/>
    </source>
</evidence>
<proteinExistence type="predicted"/>
<dbReference type="GO" id="GO:0003700">
    <property type="term" value="F:DNA-binding transcription factor activity"/>
    <property type="evidence" value="ECO:0007669"/>
    <property type="project" value="InterPro"/>
</dbReference>
<dbReference type="OrthoDB" id="3830374at2"/>
<dbReference type="InterPro" id="IPR009061">
    <property type="entry name" value="DNA-bd_dom_put_sf"/>
</dbReference>
<dbReference type="PRINTS" id="PR00040">
    <property type="entry name" value="HTHMERR"/>
</dbReference>
<evidence type="ECO:0000313" key="4">
    <source>
        <dbReference type="Proteomes" id="UP000294744"/>
    </source>
</evidence>
<dbReference type="Gene3D" id="1.10.1660.10">
    <property type="match status" value="1"/>
</dbReference>
<dbReference type="PANTHER" id="PTHR30204">
    <property type="entry name" value="REDOX-CYCLING DRUG-SENSING TRANSCRIPTIONAL ACTIVATOR SOXR"/>
    <property type="match status" value="1"/>
</dbReference>
<dbReference type="RefSeq" id="WP_132626491.1">
    <property type="nucleotide sequence ID" value="NZ_SMKV01000037.1"/>
</dbReference>
<dbReference type="SUPFAM" id="SSF46955">
    <property type="entry name" value="Putative DNA-binding domain"/>
    <property type="match status" value="1"/>
</dbReference>
<comment type="caution">
    <text evidence="3">The sequence shown here is derived from an EMBL/GenBank/DDBJ whole genome shotgun (WGS) entry which is preliminary data.</text>
</comment>
<dbReference type="InterPro" id="IPR000551">
    <property type="entry name" value="MerR-type_HTH_dom"/>
</dbReference>
<dbReference type="PROSITE" id="PS50937">
    <property type="entry name" value="HTH_MERR_2"/>
    <property type="match status" value="1"/>
</dbReference>
<dbReference type="EMBL" id="SMKV01000037">
    <property type="protein sequence ID" value="TDC88991.1"/>
    <property type="molecule type" value="Genomic_DNA"/>
</dbReference>
<accession>A0A4R4UBZ9</accession>
<dbReference type="AlphaFoldDB" id="A0A4R4UBZ9"/>